<dbReference type="SUPFAM" id="SSF53927">
    <property type="entry name" value="Cytidine deaminase-like"/>
    <property type="match status" value="1"/>
</dbReference>
<keyword evidence="5" id="KW-1185">Reference proteome</keyword>
<sequence length="159" mass="18049">MMLYGHEYWMKMAIDEAFRNVQQAEGGPFGAIVVKDGKVIGKGRNLVTTLNDPTAHAEVQAIREACNHLQSFQLTGCVIYTSCEPCPMCLGAIYWSRPDAVYYASTKKDAANIGFDDHFIYEEIEKPMDQRSIPMRLLQPADYLLPFQAWSSAERKIEY</sequence>
<dbReference type="PROSITE" id="PS51747">
    <property type="entry name" value="CYT_DCMP_DEAMINASES_2"/>
    <property type="match status" value="1"/>
</dbReference>
<dbReference type="PANTHER" id="PTHR11079:SF161">
    <property type="entry name" value="CMP_DCMP-TYPE DEAMINASE DOMAIN-CONTAINING PROTEIN"/>
    <property type="match status" value="1"/>
</dbReference>
<evidence type="ECO:0000256" key="2">
    <source>
        <dbReference type="ARBA" id="ARBA00022833"/>
    </source>
</evidence>
<dbReference type="EMBL" id="JAGGKI010000006">
    <property type="protein sequence ID" value="MBP1893578.1"/>
    <property type="molecule type" value="Genomic_DNA"/>
</dbReference>
<evidence type="ECO:0000259" key="3">
    <source>
        <dbReference type="PROSITE" id="PS51747"/>
    </source>
</evidence>
<keyword evidence="2" id="KW-0862">Zinc</keyword>
<proteinExistence type="predicted"/>
<reference evidence="4 5" key="1">
    <citation type="submission" date="2021-03" db="EMBL/GenBank/DDBJ databases">
        <title>Genomic Encyclopedia of Type Strains, Phase IV (KMG-IV): sequencing the most valuable type-strain genomes for metagenomic binning, comparative biology and taxonomic classification.</title>
        <authorList>
            <person name="Goeker M."/>
        </authorList>
    </citation>
    <scope>NUCLEOTIDE SEQUENCE [LARGE SCALE GENOMIC DNA]</scope>
    <source>
        <strain evidence="4 5">DSM 15596</strain>
    </source>
</reference>
<dbReference type="InterPro" id="IPR016193">
    <property type="entry name" value="Cytidine_deaminase-like"/>
</dbReference>
<keyword evidence="4" id="KW-0378">Hydrolase</keyword>
<dbReference type="GO" id="GO:0008892">
    <property type="term" value="F:guanine deaminase activity"/>
    <property type="evidence" value="ECO:0007669"/>
    <property type="project" value="UniProtKB-EC"/>
</dbReference>
<evidence type="ECO:0000313" key="4">
    <source>
        <dbReference type="EMBL" id="MBP1893578.1"/>
    </source>
</evidence>
<dbReference type="EC" id="3.5.4.3" evidence="4"/>
<name>A0ABS4FBF6_9BACL</name>
<comment type="caution">
    <text evidence="4">The sequence shown here is derived from an EMBL/GenBank/DDBJ whole genome shotgun (WGS) entry which is preliminary data.</text>
</comment>
<protein>
    <submittedName>
        <fullName evidence="4">Guanine deaminase</fullName>
        <ecNumber evidence="4">3.5.4.3</ecNumber>
    </submittedName>
</protein>
<keyword evidence="1" id="KW-0479">Metal-binding</keyword>
<gene>
    <name evidence="4" type="ORF">J2Z18_002681</name>
</gene>
<dbReference type="Pfam" id="PF00383">
    <property type="entry name" value="dCMP_cyt_deam_1"/>
    <property type="match status" value="1"/>
</dbReference>
<dbReference type="Gene3D" id="3.40.140.10">
    <property type="entry name" value="Cytidine Deaminase, domain 2"/>
    <property type="match status" value="1"/>
</dbReference>
<dbReference type="RefSeq" id="WP_007130082.1">
    <property type="nucleotide sequence ID" value="NZ_BOSA01000008.1"/>
</dbReference>
<dbReference type="GeneID" id="95404662"/>
<evidence type="ECO:0000256" key="1">
    <source>
        <dbReference type="ARBA" id="ARBA00022723"/>
    </source>
</evidence>
<dbReference type="CDD" id="cd01285">
    <property type="entry name" value="nucleoside_deaminase"/>
    <property type="match status" value="1"/>
</dbReference>
<dbReference type="InterPro" id="IPR016192">
    <property type="entry name" value="APOBEC/CMP_deaminase_Zn-bd"/>
</dbReference>
<accession>A0ABS4FBF6</accession>
<evidence type="ECO:0000313" key="5">
    <source>
        <dbReference type="Proteomes" id="UP000706926"/>
    </source>
</evidence>
<dbReference type="PROSITE" id="PS00903">
    <property type="entry name" value="CYT_DCMP_DEAMINASES_1"/>
    <property type="match status" value="1"/>
</dbReference>
<dbReference type="Proteomes" id="UP000706926">
    <property type="component" value="Unassembled WGS sequence"/>
</dbReference>
<dbReference type="PANTHER" id="PTHR11079">
    <property type="entry name" value="CYTOSINE DEAMINASE FAMILY MEMBER"/>
    <property type="match status" value="1"/>
</dbReference>
<organism evidence="4 5">
    <name type="scientific">Paenibacillus lactis</name>
    <dbReference type="NCBI Taxonomy" id="228574"/>
    <lineage>
        <taxon>Bacteria</taxon>
        <taxon>Bacillati</taxon>
        <taxon>Bacillota</taxon>
        <taxon>Bacilli</taxon>
        <taxon>Bacillales</taxon>
        <taxon>Paenibacillaceae</taxon>
        <taxon>Paenibacillus</taxon>
    </lineage>
</organism>
<dbReference type="InterPro" id="IPR002125">
    <property type="entry name" value="CMP_dCMP_dom"/>
</dbReference>
<feature type="domain" description="CMP/dCMP-type deaminase" evidence="3">
    <location>
        <begin position="4"/>
        <end position="135"/>
    </location>
</feature>